<gene>
    <name evidence="2" type="ORF">IDH45_10265</name>
</gene>
<accession>A0A927GYX4</accession>
<reference evidence="2" key="1">
    <citation type="submission" date="2020-09" db="EMBL/GenBank/DDBJ databases">
        <title>A novel bacterium of genus Paenibacillus, isolated from South China Sea.</title>
        <authorList>
            <person name="Huang H."/>
            <person name="Mo K."/>
            <person name="Hu Y."/>
        </authorList>
    </citation>
    <scope>NUCLEOTIDE SEQUENCE</scope>
    <source>
        <strain evidence="2">IB182363</strain>
    </source>
</reference>
<dbReference type="AlphaFoldDB" id="A0A927GYX4"/>
<proteinExistence type="predicted"/>
<protein>
    <submittedName>
        <fullName evidence="2">FAD-dependent oxidoreductase</fullName>
    </submittedName>
</protein>
<evidence type="ECO:0000313" key="2">
    <source>
        <dbReference type="EMBL" id="MBD2862366.1"/>
    </source>
</evidence>
<dbReference type="GO" id="GO:0016491">
    <property type="term" value="F:oxidoreductase activity"/>
    <property type="evidence" value="ECO:0007669"/>
    <property type="project" value="InterPro"/>
</dbReference>
<keyword evidence="3" id="KW-1185">Reference proteome</keyword>
<evidence type="ECO:0000259" key="1">
    <source>
        <dbReference type="Pfam" id="PF01593"/>
    </source>
</evidence>
<dbReference type="InterPro" id="IPR002937">
    <property type="entry name" value="Amino_oxidase"/>
</dbReference>
<organism evidence="2 3">
    <name type="scientific">Paenibacillus oceani</name>
    <dbReference type="NCBI Taxonomy" id="2772510"/>
    <lineage>
        <taxon>Bacteria</taxon>
        <taxon>Bacillati</taxon>
        <taxon>Bacillota</taxon>
        <taxon>Bacilli</taxon>
        <taxon>Bacillales</taxon>
        <taxon>Paenibacillaceae</taxon>
        <taxon>Paenibacillus</taxon>
    </lineage>
</organism>
<comment type="caution">
    <text evidence="2">The sequence shown here is derived from an EMBL/GenBank/DDBJ whole genome shotgun (WGS) entry which is preliminary data.</text>
</comment>
<feature type="domain" description="Amine oxidase" evidence="1">
    <location>
        <begin position="1"/>
        <end position="29"/>
    </location>
</feature>
<dbReference type="Pfam" id="PF01593">
    <property type="entry name" value="Amino_oxidase"/>
    <property type="match status" value="1"/>
</dbReference>
<dbReference type="EMBL" id="JACXJA010000010">
    <property type="protein sequence ID" value="MBD2862366.1"/>
    <property type="molecule type" value="Genomic_DNA"/>
</dbReference>
<sequence>MHFAGEHASDYHGWVQGAIQTAIRVAYKIH</sequence>
<name>A0A927GYX4_9BACL</name>
<dbReference type="Proteomes" id="UP000639396">
    <property type="component" value="Unassembled WGS sequence"/>
</dbReference>
<evidence type="ECO:0000313" key="3">
    <source>
        <dbReference type="Proteomes" id="UP000639396"/>
    </source>
</evidence>
<dbReference type="Gene3D" id="1.10.10.1620">
    <property type="match status" value="1"/>
</dbReference>